<evidence type="ECO:0000313" key="2">
    <source>
        <dbReference type="EMBL" id="KAF4660762.1"/>
    </source>
</evidence>
<reference evidence="2 3" key="1">
    <citation type="submission" date="2020-04" db="EMBL/GenBank/DDBJ databases">
        <title>Perkinsus chesapeaki whole genome sequence.</title>
        <authorList>
            <person name="Bogema D.R."/>
        </authorList>
    </citation>
    <scope>NUCLEOTIDE SEQUENCE [LARGE SCALE GENOMIC DNA]</scope>
    <source>
        <strain evidence="2">ATCC PRA-425</strain>
    </source>
</reference>
<keyword evidence="1" id="KW-0732">Signal</keyword>
<protein>
    <submittedName>
        <fullName evidence="2">Uncharacterized protein</fullName>
    </submittedName>
</protein>
<evidence type="ECO:0000313" key="3">
    <source>
        <dbReference type="Proteomes" id="UP000591131"/>
    </source>
</evidence>
<dbReference type="EMBL" id="JAAPAO010000401">
    <property type="protein sequence ID" value="KAF4660762.1"/>
    <property type="molecule type" value="Genomic_DNA"/>
</dbReference>
<dbReference type="Proteomes" id="UP000591131">
    <property type="component" value="Unassembled WGS sequence"/>
</dbReference>
<feature type="signal peptide" evidence="1">
    <location>
        <begin position="1"/>
        <end position="16"/>
    </location>
</feature>
<evidence type="ECO:0000256" key="1">
    <source>
        <dbReference type="SAM" id="SignalP"/>
    </source>
</evidence>
<gene>
    <name evidence="2" type="ORF">FOL47_007030</name>
</gene>
<keyword evidence="3" id="KW-1185">Reference proteome</keyword>
<comment type="caution">
    <text evidence="2">The sequence shown here is derived from an EMBL/GenBank/DDBJ whole genome shotgun (WGS) entry which is preliminary data.</text>
</comment>
<accession>A0A7J6LN73</accession>
<sequence length="136" mass="14925">MPSYLILICLAYQCYASYPDGTFSGQVANPYLRVLCEFRQLPTPYVVIHVSCNTVMPPAITALPIHEVAGTCGQQLSVNATAATIAVMASMTNYLNSMCPGRGYNAGDFILYDEATQDMVYDVHVDVFTIRLSRVN</sequence>
<name>A0A7J6LN73_PERCH</name>
<feature type="chain" id="PRO_5029781259" evidence="1">
    <location>
        <begin position="17"/>
        <end position="136"/>
    </location>
</feature>
<proteinExistence type="predicted"/>
<organism evidence="2 3">
    <name type="scientific">Perkinsus chesapeaki</name>
    <name type="common">Clam parasite</name>
    <name type="synonym">Perkinsus andrewsi</name>
    <dbReference type="NCBI Taxonomy" id="330153"/>
    <lineage>
        <taxon>Eukaryota</taxon>
        <taxon>Sar</taxon>
        <taxon>Alveolata</taxon>
        <taxon>Perkinsozoa</taxon>
        <taxon>Perkinsea</taxon>
        <taxon>Perkinsida</taxon>
        <taxon>Perkinsidae</taxon>
        <taxon>Perkinsus</taxon>
    </lineage>
</organism>
<dbReference type="AlphaFoldDB" id="A0A7J6LN73"/>